<feature type="compositionally biased region" description="Acidic residues" evidence="1">
    <location>
        <begin position="45"/>
        <end position="55"/>
    </location>
</feature>
<organism evidence="2 3">
    <name type="scientific">Vespula pensylvanica</name>
    <name type="common">Western yellow jacket</name>
    <name type="synonym">Wasp</name>
    <dbReference type="NCBI Taxonomy" id="30213"/>
    <lineage>
        <taxon>Eukaryota</taxon>
        <taxon>Metazoa</taxon>
        <taxon>Ecdysozoa</taxon>
        <taxon>Arthropoda</taxon>
        <taxon>Hexapoda</taxon>
        <taxon>Insecta</taxon>
        <taxon>Pterygota</taxon>
        <taxon>Neoptera</taxon>
        <taxon>Endopterygota</taxon>
        <taxon>Hymenoptera</taxon>
        <taxon>Apocrita</taxon>
        <taxon>Aculeata</taxon>
        <taxon>Vespoidea</taxon>
        <taxon>Vespidae</taxon>
        <taxon>Vespinae</taxon>
        <taxon>Vespula</taxon>
    </lineage>
</organism>
<sequence>MVEKIGGIEEGGDGGGREGRRKGQRNAFSFSTSGHPQCGRRRTDDYDDEDDDYDDDESYFNSSKLIGIVCRRHRESRLVSHRTESYPAVPFLASHSAVRASTRSSHRRVVAIQTIGKEEDIFLSRINSCCHPWRRAQLNLPFEIRDSNDLI</sequence>
<name>A0A834JTC5_VESPE</name>
<reference evidence="2" key="1">
    <citation type="journal article" date="2020" name="G3 (Bethesda)">
        <title>High-Quality Assemblies for Three Invasive Social Wasps from the &lt;i&gt;Vespula&lt;/i&gt; Genus.</title>
        <authorList>
            <person name="Harrop T.W.R."/>
            <person name="Guhlin J."/>
            <person name="McLaughlin G.M."/>
            <person name="Permina E."/>
            <person name="Stockwell P."/>
            <person name="Gilligan J."/>
            <person name="Le Lec M.F."/>
            <person name="Gruber M.A.M."/>
            <person name="Quinn O."/>
            <person name="Lovegrove M."/>
            <person name="Duncan E.J."/>
            <person name="Remnant E.J."/>
            <person name="Van Eeckhoven J."/>
            <person name="Graham B."/>
            <person name="Knapp R.A."/>
            <person name="Langford K.W."/>
            <person name="Kronenberg Z."/>
            <person name="Press M.O."/>
            <person name="Eacker S.M."/>
            <person name="Wilson-Rankin E.E."/>
            <person name="Purcell J."/>
            <person name="Lester P.J."/>
            <person name="Dearden P.K."/>
        </authorList>
    </citation>
    <scope>NUCLEOTIDE SEQUENCE</scope>
    <source>
        <strain evidence="2">Volc-1</strain>
    </source>
</reference>
<dbReference type="Proteomes" id="UP000600918">
    <property type="component" value="Unassembled WGS sequence"/>
</dbReference>
<dbReference type="AlphaFoldDB" id="A0A834JTC5"/>
<protein>
    <submittedName>
        <fullName evidence="2">Uncharacterized protein</fullName>
    </submittedName>
</protein>
<proteinExistence type="predicted"/>
<evidence type="ECO:0000313" key="2">
    <source>
        <dbReference type="EMBL" id="KAF7394403.1"/>
    </source>
</evidence>
<accession>A0A834JTC5</accession>
<gene>
    <name evidence="2" type="ORF">H0235_016998</name>
</gene>
<feature type="region of interest" description="Disordered" evidence="1">
    <location>
        <begin position="1"/>
        <end position="55"/>
    </location>
</feature>
<evidence type="ECO:0000256" key="1">
    <source>
        <dbReference type="SAM" id="MobiDB-lite"/>
    </source>
</evidence>
<comment type="caution">
    <text evidence="2">The sequence shown here is derived from an EMBL/GenBank/DDBJ whole genome shotgun (WGS) entry which is preliminary data.</text>
</comment>
<keyword evidence="3" id="KW-1185">Reference proteome</keyword>
<evidence type="ECO:0000313" key="3">
    <source>
        <dbReference type="Proteomes" id="UP000600918"/>
    </source>
</evidence>
<dbReference type="EMBL" id="JACSDY010000021">
    <property type="protein sequence ID" value="KAF7394403.1"/>
    <property type="molecule type" value="Genomic_DNA"/>
</dbReference>
<feature type="compositionally biased region" description="Polar residues" evidence="1">
    <location>
        <begin position="26"/>
        <end position="35"/>
    </location>
</feature>